<dbReference type="InterPro" id="IPR023214">
    <property type="entry name" value="HAD_sf"/>
</dbReference>
<dbReference type="SUPFAM" id="SSF81653">
    <property type="entry name" value="Calcium ATPase, transduction domain A"/>
    <property type="match status" value="1"/>
</dbReference>
<evidence type="ECO:0000256" key="5">
    <source>
        <dbReference type="ARBA" id="ARBA00022723"/>
    </source>
</evidence>
<dbReference type="PANTHER" id="PTHR46594:SF4">
    <property type="entry name" value="P-TYPE CATION-TRANSPORTING ATPASE"/>
    <property type="match status" value="1"/>
</dbReference>
<dbReference type="Gene3D" id="3.40.1110.10">
    <property type="entry name" value="Calcium-transporting ATPase, cytoplasmic domain N"/>
    <property type="match status" value="2"/>
</dbReference>
<evidence type="ECO:0000259" key="14">
    <source>
        <dbReference type="Pfam" id="PF00122"/>
    </source>
</evidence>
<feature type="domain" description="P-type ATPase A" evidence="14">
    <location>
        <begin position="2"/>
        <end position="88"/>
    </location>
</feature>
<dbReference type="GO" id="GO:0019829">
    <property type="term" value="F:ATPase-coupled monoatomic cation transmembrane transporter activity"/>
    <property type="evidence" value="ECO:0007669"/>
    <property type="project" value="InterPro"/>
</dbReference>
<dbReference type="NCBIfam" id="TIGR01525">
    <property type="entry name" value="ATPase-IB_hvy"/>
    <property type="match status" value="1"/>
</dbReference>
<protein>
    <recommendedName>
        <fullName evidence="14">P-type ATPase A domain-containing protein</fullName>
    </recommendedName>
</protein>
<dbReference type="SFLD" id="SFLDS00003">
    <property type="entry name" value="Haloacid_Dehalogenase"/>
    <property type="match status" value="1"/>
</dbReference>
<evidence type="ECO:0000256" key="1">
    <source>
        <dbReference type="ARBA" id="ARBA00004370"/>
    </source>
</evidence>
<evidence type="ECO:0000256" key="10">
    <source>
        <dbReference type="ARBA" id="ARBA00023008"/>
    </source>
</evidence>
<dbReference type="InterPro" id="IPR008250">
    <property type="entry name" value="ATPase_P-typ_transduc_dom_A_sf"/>
</dbReference>
<dbReference type="OrthoDB" id="432719at2759"/>
<evidence type="ECO:0000256" key="13">
    <source>
        <dbReference type="RuleBase" id="RU362081"/>
    </source>
</evidence>
<dbReference type="Gene3D" id="3.40.50.1000">
    <property type="entry name" value="HAD superfamily/HAD-like"/>
    <property type="match status" value="1"/>
</dbReference>
<dbReference type="NCBIfam" id="TIGR01511">
    <property type="entry name" value="ATPase-IB1_Cu"/>
    <property type="match status" value="1"/>
</dbReference>
<keyword evidence="6" id="KW-0677">Repeat</keyword>
<dbReference type="Pfam" id="PF00702">
    <property type="entry name" value="Hydrolase"/>
    <property type="match status" value="1"/>
</dbReference>
<keyword evidence="16" id="KW-1185">Reference proteome</keyword>
<keyword evidence="13" id="KW-0547">Nucleotide-binding</keyword>
<evidence type="ECO:0000256" key="4">
    <source>
        <dbReference type="ARBA" id="ARBA00022692"/>
    </source>
</evidence>
<dbReference type="FunFam" id="2.70.150.10:FF:000002">
    <property type="entry name" value="Copper-transporting ATPase 1, putative"/>
    <property type="match status" value="1"/>
</dbReference>
<feature type="transmembrane region" description="Helical" evidence="13">
    <location>
        <begin position="492"/>
        <end position="512"/>
    </location>
</feature>
<dbReference type="PROSITE" id="PS00154">
    <property type="entry name" value="ATPASE_E1_E2"/>
    <property type="match status" value="1"/>
</dbReference>
<sequence>EEEVDCELIQKNDLLKVVPGARVPCDGIVEWGQSHVDESMITGESKPVAKAQGDCVIGGTVNGNGILHVRGTRVGCDTALSQIVRLVQSAQMAKAPVQKLADQISAFFVPMVIVISFLTWFLWFFIGKLTKFPKPSSMDSFEFALQFSISVMVIACPCALGLATPTAVMVGTGVGASNGILIKGGQALEATHKVVDCIVFDKTGTLTVGKPVVVGCKLLKETTMEEFTSLIAAAEINSEHPLGKAVREYADEFRGSEPTKRLKVEEFESIPGHGVKAMVEDKQVLVGNKRLMKNHNVSIPSKADDILAEAESLAQTGILVSVDNELHGIVTVSDPVKPEAQRVISVLKSMRIETMIVTGDNHGTARAISKQVGVDTFIAEAKPETKVQKVKELQAAGSVVAMVGDGVNDSPALVAADVGIAIGAGTDIAIEAADIVLMKNNLEDVITAIDLSKKTFLRIRLNYIWALGYNCLSIPVAAGVLFPFIGFRLPPWIAGAAMAASSISVVFNSLLLKNYKRPKVL</sequence>
<evidence type="ECO:0000256" key="9">
    <source>
        <dbReference type="ARBA" id="ARBA00022989"/>
    </source>
</evidence>
<keyword evidence="7" id="KW-0187">Copper transport</keyword>
<keyword evidence="9 13" id="KW-1133">Transmembrane helix</keyword>
<keyword evidence="11" id="KW-0406">Ion transport</keyword>
<organism evidence="15 16">
    <name type="scientific">Genlisea aurea</name>
    <dbReference type="NCBI Taxonomy" id="192259"/>
    <lineage>
        <taxon>Eukaryota</taxon>
        <taxon>Viridiplantae</taxon>
        <taxon>Streptophyta</taxon>
        <taxon>Embryophyta</taxon>
        <taxon>Tracheophyta</taxon>
        <taxon>Spermatophyta</taxon>
        <taxon>Magnoliopsida</taxon>
        <taxon>eudicotyledons</taxon>
        <taxon>Gunneridae</taxon>
        <taxon>Pentapetalae</taxon>
        <taxon>asterids</taxon>
        <taxon>lamiids</taxon>
        <taxon>Lamiales</taxon>
        <taxon>Lentibulariaceae</taxon>
        <taxon>Genlisea</taxon>
    </lineage>
</organism>
<dbReference type="InterPro" id="IPR044492">
    <property type="entry name" value="P_typ_ATPase_HD_dom"/>
</dbReference>
<dbReference type="Proteomes" id="UP000015453">
    <property type="component" value="Unassembled WGS sequence"/>
</dbReference>
<dbReference type="AlphaFoldDB" id="S8DWF8"/>
<evidence type="ECO:0000313" key="16">
    <source>
        <dbReference type="Proteomes" id="UP000015453"/>
    </source>
</evidence>
<name>S8DWF8_9LAMI</name>
<dbReference type="GO" id="GO:0006825">
    <property type="term" value="P:copper ion transport"/>
    <property type="evidence" value="ECO:0007669"/>
    <property type="project" value="UniProtKB-KW"/>
</dbReference>
<dbReference type="SUPFAM" id="SSF81665">
    <property type="entry name" value="Calcium ATPase, transmembrane domain M"/>
    <property type="match status" value="1"/>
</dbReference>
<accession>S8DWF8</accession>
<dbReference type="PRINTS" id="PR00119">
    <property type="entry name" value="CATATPASE"/>
</dbReference>
<feature type="transmembrane region" description="Helical" evidence="13">
    <location>
        <begin position="143"/>
        <end position="163"/>
    </location>
</feature>
<evidence type="ECO:0000256" key="2">
    <source>
        <dbReference type="ARBA" id="ARBA00006024"/>
    </source>
</evidence>
<dbReference type="GO" id="GO:0016887">
    <property type="term" value="F:ATP hydrolysis activity"/>
    <property type="evidence" value="ECO:0007669"/>
    <property type="project" value="InterPro"/>
</dbReference>
<dbReference type="Gene3D" id="2.70.150.10">
    <property type="entry name" value="Calcium-transporting ATPase, cytoplasmic transduction domain A"/>
    <property type="match status" value="1"/>
</dbReference>
<evidence type="ECO:0000256" key="11">
    <source>
        <dbReference type="ARBA" id="ARBA00023065"/>
    </source>
</evidence>
<dbReference type="NCBIfam" id="TIGR01494">
    <property type="entry name" value="ATPase_P-type"/>
    <property type="match status" value="1"/>
</dbReference>
<dbReference type="InterPro" id="IPR027256">
    <property type="entry name" value="P-typ_ATPase_IB"/>
</dbReference>
<keyword evidence="8" id="KW-1278">Translocase</keyword>
<dbReference type="PRINTS" id="PR00943">
    <property type="entry name" value="CUATPASE"/>
</dbReference>
<comment type="subcellular location">
    <subcellularLocation>
        <location evidence="1 13">Membrane</location>
    </subcellularLocation>
</comment>
<evidence type="ECO:0000256" key="3">
    <source>
        <dbReference type="ARBA" id="ARBA00022448"/>
    </source>
</evidence>
<dbReference type="InterPro" id="IPR059000">
    <property type="entry name" value="ATPase_P-type_domA"/>
</dbReference>
<dbReference type="GO" id="GO:0016020">
    <property type="term" value="C:membrane"/>
    <property type="evidence" value="ECO:0007669"/>
    <property type="project" value="UniProtKB-SubCell"/>
</dbReference>
<keyword evidence="13" id="KW-0067">ATP-binding</keyword>
<feature type="non-terminal residue" evidence="15">
    <location>
        <position position="1"/>
    </location>
</feature>
<evidence type="ECO:0000256" key="6">
    <source>
        <dbReference type="ARBA" id="ARBA00022737"/>
    </source>
</evidence>
<dbReference type="GO" id="GO:0005524">
    <property type="term" value="F:ATP binding"/>
    <property type="evidence" value="ECO:0007669"/>
    <property type="project" value="UniProtKB-UniRule"/>
</dbReference>
<dbReference type="SFLD" id="SFLDG00002">
    <property type="entry name" value="C1.7:_P-type_atpase_like"/>
    <property type="match status" value="1"/>
</dbReference>
<dbReference type="Pfam" id="PF00122">
    <property type="entry name" value="E1-E2_ATPase"/>
    <property type="match status" value="1"/>
</dbReference>
<dbReference type="InterPro" id="IPR018303">
    <property type="entry name" value="ATPase_P-typ_P_site"/>
</dbReference>
<dbReference type="SUPFAM" id="SSF56784">
    <property type="entry name" value="HAD-like"/>
    <property type="match status" value="1"/>
</dbReference>
<dbReference type="InterPro" id="IPR023298">
    <property type="entry name" value="ATPase_P-typ_TM_dom_sf"/>
</dbReference>
<proteinExistence type="inferred from homology"/>
<dbReference type="PANTHER" id="PTHR46594">
    <property type="entry name" value="P-TYPE CATION-TRANSPORTING ATPASE"/>
    <property type="match status" value="1"/>
</dbReference>
<reference evidence="15 16" key="1">
    <citation type="journal article" date="2013" name="BMC Genomics">
        <title>The miniature genome of a carnivorous plant Genlisea aurea contains a low number of genes and short non-coding sequences.</title>
        <authorList>
            <person name="Leushkin E.V."/>
            <person name="Sutormin R.A."/>
            <person name="Nabieva E.R."/>
            <person name="Penin A.A."/>
            <person name="Kondrashov A.S."/>
            <person name="Logacheva M.D."/>
        </authorList>
    </citation>
    <scope>NUCLEOTIDE SEQUENCE [LARGE SCALE GENOMIC DNA]</scope>
</reference>
<comment type="caution">
    <text evidence="15">The sequence shown here is derived from an EMBL/GenBank/DDBJ whole genome shotgun (WGS) entry which is preliminary data.</text>
</comment>
<feature type="non-terminal residue" evidence="15">
    <location>
        <position position="521"/>
    </location>
</feature>
<evidence type="ECO:0000256" key="7">
    <source>
        <dbReference type="ARBA" id="ARBA00022796"/>
    </source>
</evidence>
<keyword evidence="10" id="KW-0186">Copper</keyword>
<keyword evidence="4 13" id="KW-0812">Transmembrane</keyword>
<keyword evidence="12 13" id="KW-0472">Membrane</keyword>
<dbReference type="InterPro" id="IPR036412">
    <property type="entry name" value="HAD-like_sf"/>
</dbReference>
<keyword evidence="3" id="KW-0813">Transport</keyword>
<keyword evidence="5 13" id="KW-0479">Metal-binding</keyword>
<evidence type="ECO:0000256" key="12">
    <source>
        <dbReference type="ARBA" id="ARBA00023136"/>
    </source>
</evidence>
<evidence type="ECO:0000313" key="15">
    <source>
        <dbReference type="EMBL" id="EPS64277.1"/>
    </source>
</evidence>
<dbReference type="EMBL" id="AUSU01004929">
    <property type="protein sequence ID" value="EPS64277.1"/>
    <property type="molecule type" value="Genomic_DNA"/>
</dbReference>
<feature type="transmembrane region" description="Helical" evidence="13">
    <location>
        <begin position="463"/>
        <end position="486"/>
    </location>
</feature>
<feature type="transmembrane region" description="Helical" evidence="13">
    <location>
        <begin position="104"/>
        <end position="123"/>
    </location>
</feature>
<dbReference type="InterPro" id="IPR023299">
    <property type="entry name" value="ATPase_P-typ_cyto_dom_N"/>
</dbReference>
<dbReference type="SFLD" id="SFLDF00027">
    <property type="entry name" value="p-type_atpase"/>
    <property type="match status" value="1"/>
</dbReference>
<dbReference type="CDD" id="cd02094">
    <property type="entry name" value="P-type_ATPase_Cu-like"/>
    <property type="match status" value="1"/>
</dbReference>
<comment type="similarity">
    <text evidence="2 13">Belongs to the cation transport ATPase (P-type) (TC 3.A.3) family. Type IB subfamily.</text>
</comment>
<evidence type="ECO:0000256" key="8">
    <source>
        <dbReference type="ARBA" id="ARBA00022967"/>
    </source>
</evidence>
<gene>
    <name evidence="15" type="ORF">M569_10503</name>
</gene>
<dbReference type="InterPro" id="IPR001757">
    <property type="entry name" value="P_typ_ATPase"/>
</dbReference>
<dbReference type="GO" id="GO:0046872">
    <property type="term" value="F:metal ion binding"/>
    <property type="evidence" value="ECO:0007669"/>
    <property type="project" value="UniProtKB-KW"/>
</dbReference>
<dbReference type="FunFam" id="3.40.50.1000:FF:000031">
    <property type="entry name" value="Probable copper-transporting ATPase HMA5"/>
    <property type="match status" value="1"/>
</dbReference>